<dbReference type="InterPro" id="IPR001480">
    <property type="entry name" value="Bulb-type_lectin_dom"/>
</dbReference>
<dbReference type="NCBIfam" id="NF047446">
    <property type="entry name" value="barrel_OmpL47"/>
    <property type="match status" value="1"/>
</dbReference>
<evidence type="ECO:0000256" key="2">
    <source>
        <dbReference type="ARBA" id="ARBA00023157"/>
    </source>
</evidence>
<dbReference type="PROSITE" id="PS50927">
    <property type="entry name" value="BULB_LECTIN"/>
    <property type="match status" value="1"/>
</dbReference>
<dbReference type="InterPro" id="IPR008964">
    <property type="entry name" value="Invasin/intimin_cell_adhesion"/>
</dbReference>
<dbReference type="InterPro" id="IPR013431">
    <property type="entry name" value="Delta_60_rpt"/>
</dbReference>
<dbReference type="InterPro" id="IPR058094">
    <property type="entry name" value="Ig-like_OmpL47-like"/>
</dbReference>
<dbReference type="NCBIfam" id="TIGR04183">
    <property type="entry name" value="Por_Secre_tail"/>
    <property type="match status" value="1"/>
</dbReference>
<dbReference type="InterPro" id="IPR011042">
    <property type="entry name" value="6-blade_b-propeller_TolB-like"/>
</dbReference>
<sequence length="1855" mass="199615">WQKGYNYGYDDNGYSVAVDDTGNIFVEGYSSNGSNYDYCTIKYDSNGNTLWLKRYNSGNEDYGFGLAVDPSGNIYVSGHSHNDSNYDYFAIKYDTNGNTVWQKRYNSGGTDNCWSIGVDPLGNAYVTGSSNSDYFTIKYDTNGNTVWQKSWNGGSTDEAWAIAVDASGNVYAAGHSVNANDDYLTIKYDTNGNTLWQKRYNGGGNDYIKGIAVDSNGNVYVGGYSSNGLNYDYLTIKYDTNGNTLWQKRFNGGNNDYAQATAVDTFGNVYITGGFQNGANWDLLTVKYDTNGNTLWQKIYCGVGDDWGLGITVDAGKNVYVTGFSSNGLNNDCLLIKYSQIPDTSPASILKLTSVPFSIYINDPSPAITIEAQNSSGTKDGSFNGTVTLATNSAGGRFSLSVTGWSDVNQVTLTAGTGSVYYKDSNFGNPFISVCRSGFFSDMQVETVRIADFSESPPSIAWQRYYNGGGHDNGYGIAVDTSGNVYMAGYSMNGPYYDYVSIKYDTDGNTVWLKKYNSGGDDYSWSISVDPSGNAYVTGRSNSDYLTIKYDSNGNTLWQKRYDGGDNDEAWSIAVDSGGSVYVAGHTKDINCNYLTIKYDTDGNTLWQRRYDGGGNDYSKGIAVDTNGNVYVTGYSSNGINSDYLTIKYDTNGNVIWIKSRDLGSNDYAQAIAVDVSGNVYVTGESNNGINWDGFTVKYNLVGDIAWENRFNGGYDDSGFGITVDPSKNVYVTGFSSNGSNNDYITIKYLQVSDTSPASKLKVVSSPFNIPVNTVSSAITIEAQNNSGIKDVSFNNTVSLITTSGGGKFSLSATSWADVNFITLAAGAGTVYYKDSNSGNPLISVSRIGLSSDNQVETITSVVDNVPPVTSISIGNPKSVIGGETYVSLLTPFVLSVVDTGSGVASTKYRINNDSWKTYSGPFTFTGEGVSSETQAHLIYYYSVDNSGNTESVVAVPGLDPGVVALWHMDEVSGSSVADASSEANNGIATGTSITAGISVRARQFSTLSDYVVVPNDPSLQSSGSMTIEAWIYPTSFTSSEAKIVDKGDDSLSSNNEYQFFLESSGRVYFIMHHGSSFNQCFSTAAVSLNQWNHVAAVYNKAAGMMCLYINGVPDDTENNTYGANVLNYNVWIGRDEHYSSRRFSGIIDEVRISNTARSETEIRDAAAGEPRSVSVKLMHVVSETQSYAAAIPGTIIADGADSSRVSIHILNSAGQPLSGRIATIWTQRGPSYDDAAQPSATDANGMCTGFVSSSYAGTAVIMVSCEDKIFAGPVVTFVPVYFRFTTPAREIERTFASDTMTVEVQDETGTKMVQANYGALIASSSAAGKFSLDKVNWSAFNTMTLTLASGSASLYYKDSVCGNPVLTVSFGILADSQTENVTDTIAPLPPSGLSPALVSQNRVQLDWQISVSDDAAGYYVFWDSATGIIDYASPCTFTQHPLTAWTSGSLLEGVQYKFGVRARDITGNTENNTGMVAAITVPVDTSVIRAVIKVPQAGKKVSGNRLTVIAELINGSPWQVDNILFEYKPSADTAWISIPAANSNHPNPDRMFPYFVQWNVDLLPDGSYDIRAAATDVYGRTDSAPMYITIIVDQVDPDINEGENAGGDHEKKEKVDPALNNCVKVGNDEGNNVTAITIPGEALSGPTRISVTILSPSGAPPQQNSLVPADEFREFKLENGQTQLLGNTCAVVSMQYNDEDCDGFIDGTGVSEDRLCAYYFSTSGWPHWEKVATVVDKATKTCTFTTPHFSIFGLFGVASADLKTVKVYPNPCKSGSGGIYDAGKITFVNLTANATIRIYNLAGELVWEKANVSLSATWDLKNTSSAGVASGVYIYLIIDNLAGEKLAGKVAVIR</sequence>
<dbReference type="Gene3D" id="2.120.10.30">
    <property type="entry name" value="TolB, C-terminal domain"/>
    <property type="match status" value="3"/>
</dbReference>
<dbReference type="InterPro" id="IPR006558">
    <property type="entry name" value="LamG-like"/>
</dbReference>
<evidence type="ECO:0000256" key="1">
    <source>
        <dbReference type="ARBA" id="ARBA00022729"/>
    </source>
</evidence>
<evidence type="ECO:0000313" key="5">
    <source>
        <dbReference type="Proteomes" id="UP000229307"/>
    </source>
</evidence>
<keyword evidence="1" id="KW-0732">Signal</keyword>
<dbReference type="SUPFAM" id="SSF101898">
    <property type="entry name" value="NHL repeat"/>
    <property type="match status" value="2"/>
</dbReference>
<proteinExistence type="predicted"/>
<dbReference type="EMBL" id="PFMR01000344">
    <property type="protein sequence ID" value="PIZ14489.1"/>
    <property type="molecule type" value="Genomic_DNA"/>
</dbReference>
<dbReference type="InterPro" id="IPR010620">
    <property type="entry name" value="SBBP_repeat"/>
</dbReference>
<name>A0A2M7S4Y8_9BACT</name>
<protein>
    <recommendedName>
        <fullName evidence="3">Bulb-type lectin domain-containing protein</fullName>
    </recommendedName>
</protein>
<dbReference type="PANTHER" id="PTHR42754:SF1">
    <property type="entry name" value="LIPOPROTEIN"/>
    <property type="match status" value="1"/>
</dbReference>
<dbReference type="SUPFAM" id="SSF49265">
    <property type="entry name" value="Fibronectin type III"/>
    <property type="match status" value="1"/>
</dbReference>
<dbReference type="InterPro" id="IPR036116">
    <property type="entry name" value="FN3_sf"/>
</dbReference>
<dbReference type="SMART" id="SM00560">
    <property type="entry name" value="LamGL"/>
    <property type="match status" value="1"/>
</dbReference>
<dbReference type="SUPFAM" id="SSF49899">
    <property type="entry name" value="Concanavalin A-like lectins/glucanases"/>
    <property type="match status" value="1"/>
</dbReference>
<reference evidence="5" key="1">
    <citation type="submission" date="2017-09" db="EMBL/GenBank/DDBJ databases">
        <title>Depth-based differentiation of microbial function through sediment-hosted aquifers and enrichment of novel symbionts in the deep terrestrial subsurface.</title>
        <authorList>
            <person name="Probst A.J."/>
            <person name="Ladd B."/>
            <person name="Jarett J.K."/>
            <person name="Geller-Mcgrath D.E."/>
            <person name="Sieber C.M.K."/>
            <person name="Emerson J.B."/>
            <person name="Anantharaman K."/>
            <person name="Thomas B.C."/>
            <person name="Malmstrom R."/>
            <person name="Stieglmeier M."/>
            <person name="Klingl A."/>
            <person name="Woyke T."/>
            <person name="Ryan C.M."/>
            <person name="Banfield J.F."/>
        </authorList>
    </citation>
    <scope>NUCLEOTIDE SEQUENCE [LARGE SCALE GENOMIC DNA]</scope>
</reference>
<dbReference type="InterPro" id="IPR026444">
    <property type="entry name" value="Secre_tail"/>
</dbReference>
<accession>A0A2M7S4Y8</accession>
<dbReference type="SUPFAM" id="SSF49373">
    <property type="entry name" value="Invasin/intimin cell-adhesion fragments"/>
    <property type="match status" value="1"/>
</dbReference>
<feature type="non-terminal residue" evidence="4">
    <location>
        <position position="1"/>
    </location>
</feature>
<dbReference type="InterPro" id="IPR013320">
    <property type="entry name" value="ConA-like_dom_sf"/>
</dbReference>
<dbReference type="PANTHER" id="PTHR42754">
    <property type="entry name" value="ENDOGLUCANASE"/>
    <property type="match status" value="1"/>
</dbReference>
<dbReference type="Pfam" id="PF06739">
    <property type="entry name" value="SBBP"/>
    <property type="match status" value="7"/>
</dbReference>
<dbReference type="Gene3D" id="2.60.40.10">
    <property type="entry name" value="Immunoglobulins"/>
    <property type="match status" value="2"/>
</dbReference>
<dbReference type="Proteomes" id="UP000229307">
    <property type="component" value="Unassembled WGS sequence"/>
</dbReference>
<evidence type="ECO:0000313" key="4">
    <source>
        <dbReference type="EMBL" id="PIZ14489.1"/>
    </source>
</evidence>
<dbReference type="NCBIfam" id="TIGR02608">
    <property type="entry name" value="delta_60_rpt"/>
    <property type="match status" value="5"/>
</dbReference>
<gene>
    <name evidence="4" type="ORF">COY52_12445</name>
</gene>
<dbReference type="Gene3D" id="2.60.120.200">
    <property type="match status" value="1"/>
</dbReference>
<comment type="caution">
    <text evidence="4">The sequence shown here is derived from an EMBL/GenBank/DDBJ whole genome shotgun (WGS) entry which is preliminary data.</text>
</comment>
<keyword evidence="2" id="KW-1015">Disulfide bond</keyword>
<organism evidence="4 5">
    <name type="scientific">Candidatus Desantisbacteria bacterium CG_4_10_14_0_8_um_filter_48_22</name>
    <dbReference type="NCBI Taxonomy" id="1974543"/>
    <lineage>
        <taxon>Bacteria</taxon>
        <taxon>Candidatus Desantisiibacteriota</taxon>
    </lineage>
</organism>
<dbReference type="Pfam" id="PF13385">
    <property type="entry name" value="Laminin_G_3"/>
    <property type="match status" value="1"/>
</dbReference>
<evidence type="ECO:0000259" key="3">
    <source>
        <dbReference type="PROSITE" id="PS50927"/>
    </source>
</evidence>
<dbReference type="InterPro" id="IPR013783">
    <property type="entry name" value="Ig-like_fold"/>
</dbReference>
<dbReference type="Gene3D" id="2.60.40.4070">
    <property type="match status" value="1"/>
</dbReference>
<dbReference type="CDD" id="cd05819">
    <property type="entry name" value="NHL"/>
    <property type="match status" value="1"/>
</dbReference>
<feature type="domain" description="Bulb-type lectin" evidence="3">
    <location>
        <begin position="1"/>
        <end position="89"/>
    </location>
</feature>